<feature type="region of interest" description="Disordered" evidence="4">
    <location>
        <begin position="1"/>
        <end position="91"/>
    </location>
</feature>
<feature type="compositionally biased region" description="Low complexity" evidence="4">
    <location>
        <begin position="415"/>
        <end position="425"/>
    </location>
</feature>
<dbReference type="GO" id="GO:0005634">
    <property type="term" value="C:nucleus"/>
    <property type="evidence" value="ECO:0007669"/>
    <property type="project" value="UniProtKB-SubCell"/>
</dbReference>
<protein>
    <submittedName>
        <fullName evidence="6">IK cytokine down-regulator of HLA class II</fullName>
    </submittedName>
</protein>
<feature type="coiled-coil region" evidence="3">
    <location>
        <begin position="97"/>
        <end position="159"/>
    </location>
</feature>
<evidence type="ECO:0000256" key="1">
    <source>
        <dbReference type="ARBA" id="ARBA00004123"/>
    </source>
</evidence>
<feature type="region of interest" description="Disordered" evidence="4">
    <location>
        <begin position="192"/>
        <end position="442"/>
    </location>
</feature>
<feature type="domain" description="RED-like N-terminal" evidence="5">
    <location>
        <begin position="62"/>
        <end position="177"/>
    </location>
</feature>
<dbReference type="Pfam" id="PF07808">
    <property type="entry name" value="RED_N"/>
    <property type="match status" value="1"/>
</dbReference>
<dbReference type="AlphaFoldDB" id="A0A0F7SET2"/>
<dbReference type="EMBL" id="LN483167">
    <property type="protein sequence ID" value="CDZ97056.1"/>
    <property type="molecule type" value="Genomic_DNA"/>
</dbReference>
<evidence type="ECO:0000256" key="2">
    <source>
        <dbReference type="ARBA" id="ARBA00023242"/>
    </source>
</evidence>
<reference evidence="6" key="1">
    <citation type="submission" date="2014-08" db="EMBL/GenBank/DDBJ databases">
        <authorList>
            <person name="Sharma Rahul"/>
            <person name="Thines Marco"/>
        </authorList>
    </citation>
    <scope>NUCLEOTIDE SEQUENCE</scope>
</reference>
<dbReference type="InterPro" id="IPR039896">
    <property type="entry name" value="Red-like"/>
</dbReference>
<evidence type="ECO:0000259" key="5">
    <source>
        <dbReference type="Pfam" id="PF07808"/>
    </source>
</evidence>
<organism evidence="6">
    <name type="scientific">Phaffia rhodozyma</name>
    <name type="common">Yeast</name>
    <name type="synonym">Xanthophyllomyces dendrorhous</name>
    <dbReference type="NCBI Taxonomy" id="264483"/>
    <lineage>
        <taxon>Eukaryota</taxon>
        <taxon>Fungi</taxon>
        <taxon>Dikarya</taxon>
        <taxon>Basidiomycota</taxon>
        <taxon>Agaricomycotina</taxon>
        <taxon>Tremellomycetes</taxon>
        <taxon>Cystofilobasidiales</taxon>
        <taxon>Mrakiaceae</taxon>
        <taxon>Phaffia</taxon>
    </lineage>
</organism>
<proteinExistence type="predicted"/>
<evidence type="ECO:0000256" key="3">
    <source>
        <dbReference type="SAM" id="Coils"/>
    </source>
</evidence>
<dbReference type="PANTHER" id="PTHR12765">
    <property type="entry name" value="RED PROTEIN IK FACTOR CYTOKINE IK"/>
    <property type="match status" value="1"/>
</dbReference>
<feature type="compositionally biased region" description="Basic and acidic residues" evidence="4">
    <location>
        <begin position="65"/>
        <end position="86"/>
    </location>
</feature>
<keyword evidence="3" id="KW-0175">Coiled coil</keyword>
<evidence type="ECO:0000256" key="4">
    <source>
        <dbReference type="SAM" id="MobiDB-lite"/>
    </source>
</evidence>
<sequence length="527" mass="57068">MNQESFRQFLSAPRPDSASAASAGSSSTRSLGGAGPKRGYQPPPSKKEKPAEGSSQAFKPRKVRKPTDEKEQSKYQDRASQRRAGLEDEYSGVIALKDEFERRAAAEGEDAAALEEKRKYLGGDADHSILVKGLDFALLAKNKAELEASQNQIDDDELEQAFNHGQSSSTFNADPLPATKKRSREEILAAVNSKKRALGSAAPSVPDAPRLNSKFKPIGEKEKEKKKKKKKNEAVGLEGEKKMRKKKKKVTDGQPEDGSVVSTSGGVPDASSVDPSTATMVDPIKAPSPESLPAPLPAKQKVYAKPLVQPSLDEDDIFGGVSDYEPDADDDDDDDDGSAQDDHDQLKTETDPIAQPSSGRDWFGSNPTTSSSVPTSSSIDHSAPVSASVPAPGPESSTTSTRMNRSPSPLIQYNPTRLYSRSPSRSPTPPPTAGSGRLVPLSGSAVPSVKELLAHSEEAEAVRIRKSKKAAWRAKQGLAKQEDGVEDEDEGGRGWRKEETGEKDEEKRLNREYRQYERFQKKKEGTS</sequence>
<feature type="compositionally biased region" description="Low complexity" evidence="4">
    <location>
        <begin position="10"/>
        <end position="31"/>
    </location>
</feature>
<feature type="compositionally biased region" description="Acidic residues" evidence="4">
    <location>
        <begin position="324"/>
        <end position="339"/>
    </location>
</feature>
<accession>A0A0F7SET2</accession>
<feature type="compositionally biased region" description="Basic and acidic residues" evidence="4">
    <location>
        <begin position="340"/>
        <end position="350"/>
    </location>
</feature>
<dbReference type="InterPro" id="IPR012916">
    <property type="entry name" value="RED_N"/>
</dbReference>
<evidence type="ECO:0000313" key="6">
    <source>
        <dbReference type="EMBL" id="CDZ97056.1"/>
    </source>
</evidence>
<keyword evidence="2" id="KW-0539">Nucleus</keyword>
<feature type="region of interest" description="Disordered" evidence="4">
    <location>
        <begin position="474"/>
        <end position="509"/>
    </location>
</feature>
<feature type="compositionally biased region" description="Low complexity" evidence="4">
    <location>
        <begin position="365"/>
        <end position="390"/>
    </location>
</feature>
<name>A0A0F7SET2_PHARH</name>
<feature type="compositionally biased region" description="Polar residues" evidence="4">
    <location>
        <begin position="395"/>
        <end position="414"/>
    </location>
</feature>
<comment type="subcellular location">
    <subcellularLocation>
        <location evidence="1">Nucleus</location>
    </subcellularLocation>
</comment>
<feature type="compositionally biased region" description="Basic and acidic residues" evidence="4">
    <location>
        <begin position="491"/>
        <end position="509"/>
    </location>
</feature>